<evidence type="ECO:0000259" key="7">
    <source>
        <dbReference type="PROSITE" id="PS51669"/>
    </source>
</evidence>
<evidence type="ECO:0000256" key="1">
    <source>
        <dbReference type="ARBA" id="ARBA00010312"/>
    </source>
</evidence>
<dbReference type="InterPro" id="IPR009010">
    <property type="entry name" value="Asp_de-COase-like_dom_sf"/>
</dbReference>
<organism evidence="8 9">
    <name type="scientific">Berryella wangjianweii</name>
    <dbReference type="NCBI Taxonomy" id="2734634"/>
    <lineage>
        <taxon>Bacteria</taxon>
        <taxon>Bacillati</taxon>
        <taxon>Actinomycetota</taxon>
        <taxon>Coriobacteriia</taxon>
        <taxon>Eggerthellales</taxon>
        <taxon>Eggerthellaceae</taxon>
        <taxon>Berryella</taxon>
    </lineage>
</organism>
<dbReference type="PROSITE" id="PS51669">
    <property type="entry name" value="4FE4S_MOW_BIS_MGD"/>
    <property type="match status" value="1"/>
</dbReference>
<keyword evidence="9" id="KW-1185">Reference proteome</keyword>
<feature type="domain" description="4Fe-4S Mo/W bis-MGD-type" evidence="7">
    <location>
        <begin position="50"/>
        <end position="107"/>
    </location>
</feature>
<keyword evidence="4" id="KW-0560">Oxidoreductase</keyword>
<dbReference type="InterPro" id="IPR006963">
    <property type="entry name" value="Mopterin_OxRdtase_4Fe-4S_dom"/>
</dbReference>
<dbReference type="SUPFAM" id="SSF50692">
    <property type="entry name" value="ADC-like"/>
    <property type="match status" value="1"/>
</dbReference>
<dbReference type="SUPFAM" id="SSF53706">
    <property type="entry name" value="Formate dehydrogenase/DMSO reductase, domains 1-3"/>
    <property type="match status" value="1"/>
</dbReference>
<evidence type="ECO:0000256" key="3">
    <source>
        <dbReference type="ARBA" id="ARBA00022729"/>
    </source>
</evidence>
<dbReference type="GO" id="GO:0016491">
    <property type="term" value="F:oxidoreductase activity"/>
    <property type="evidence" value="ECO:0007669"/>
    <property type="project" value="UniProtKB-KW"/>
</dbReference>
<accession>A0A6M8J2W7</accession>
<gene>
    <name evidence="8" type="ORF">HLV38_06730</name>
</gene>
<evidence type="ECO:0000256" key="6">
    <source>
        <dbReference type="ARBA" id="ARBA00023014"/>
    </source>
</evidence>
<proteinExistence type="inferred from homology"/>
<evidence type="ECO:0000256" key="5">
    <source>
        <dbReference type="ARBA" id="ARBA00023004"/>
    </source>
</evidence>
<reference evidence="9" key="1">
    <citation type="submission" date="2020-05" db="EMBL/GenBank/DDBJ databases">
        <title>Novel species in genus Nocardioides.</title>
        <authorList>
            <person name="Zhang G."/>
        </authorList>
    </citation>
    <scope>NUCLEOTIDE SEQUENCE [LARGE SCALE GENOMIC DNA]</scope>
    <source>
        <strain evidence="9">zg-1050</strain>
    </source>
</reference>
<dbReference type="PANTHER" id="PTHR43742">
    <property type="entry name" value="TRIMETHYLAMINE-N-OXIDE REDUCTASE"/>
    <property type="match status" value="1"/>
</dbReference>
<keyword evidence="5" id="KW-0408">Iron</keyword>
<dbReference type="Pfam" id="PF00384">
    <property type="entry name" value="Molybdopterin"/>
    <property type="match status" value="1"/>
</dbReference>
<keyword evidence="6" id="KW-0411">Iron-sulfur</keyword>
<dbReference type="RefSeq" id="WP_173165282.1">
    <property type="nucleotide sequence ID" value="NZ_CP053716.1"/>
</dbReference>
<dbReference type="PANTHER" id="PTHR43742:SF6">
    <property type="entry name" value="OXIDOREDUCTASE YYAE-RELATED"/>
    <property type="match status" value="1"/>
</dbReference>
<dbReference type="GO" id="GO:0051536">
    <property type="term" value="F:iron-sulfur cluster binding"/>
    <property type="evidence" value="ECO:0007669"/>
    <property type="project" value="UniProtKB-KW"/>
</dbReference>
<dbReference type="AlphaFoldDB" id="A0A6M8J2W7"/>
<dbReference type="InterPro" id="IPR006656">
    <property type="entry name" value="Mopterin_OxRdtase"/>
</dbReference>
<dbReference type="Gene3D" id="2.40.40.20">
    <property type="match status" value="1"/>
</dbReference>
<evidence type="ECO:0000256" key="4">
    <source>
        <dbReference type="ARBA" id="ARBA00023002"/>
    </source>
</evidence>
<dbReference type="Gene3D" id="3.40.50.740">
    <property type="match status" value="2"/>
</dbReference>
<protein>
    <submittedName>
        <fullName evidence="8">Molybdopterin-dependent oxidoreductase</fullName>
    </submittedName>
</protein>
<dbReference type="GO" id="GO:0046872">
    <property type="term" value="F:metal ion binding"/>
    <property type="evidence" value="ECO:0007669"/>
    <property type="project" value="UniProtKB-KW"/>
</dbReference>
<dbReference type="Gene3D" id="3.40.228.10">
    <property type="entry name" value="Dimethylsulfoxide Reductase, domain 2"/>
    <property type="match status" value="1"/>
</dbReference>
<sequence length="805" mass="88885">MGKRSDQSVSRRSFVKGASAAGALGTLSAAGLTSASGWLVPSAASAEPEEHVAYLCHQFHCLSGCCLKCTVRDGRIAKIEPNDKVEKEDQRICLRGISEVQHVYATDRLQTPLKRVGERGEGKFVSISWDEAIKTVADAIKESQRRYGPQSVFIRKSTEASVAHGVEWLPSLLHAETGGNWGLDRGHTNGLVPAVGPGAHIYGRSIKEWPLAKTIIMDGHNLCESGMTYAKYMFAAQEAGAKVIVIDPRFSPTASKADQWIAVKPGTDPALMLGLVGTLLENDWMDREFMAANTSFPFLVNRETGRVHANEDVLLPDPHAVTKQQVGTPYVMTAEGEVRPYNEEGVQPVLEGTWTVDGVELSTQLTMVREFFQKNGYTAEWAAQITGVDAQVIRTLADEYANNGPAYIDFGLGGPDKFANADINGHAMGLATALTGNYGKPGCGLGFFGGIEPLTPAEMDPWTLPEEFTPGDTGVAMYEFPDMGDKCPIHCALTFGDAFTLEAANSNKFLDWVKGLDFFAIADIYHSSIVDYADIVLPACTKFENDEDIYHLRESMGYVSLANKAIDPLFESKTDFQIERMIAAEFGLEQHIPASYEEYARKILSTARGNVEGFTVERLLQNQGVLRIGGMDMLPDGGADQVYSTPSKKFEVYYEYLLDQGHQLPVYESPVESRDDNPLKAKYPLQFMQGKTRYRIHAYYSASEWFREYLDPSVNISPADAAARGIKTNDDVRVFNDRGEFVARALVNASIMDGTLFMAETTYNHYYKSGFLQNVTNDARNERCYAMKHGPQILYNDTLVQIEKV</sequence>
<dbReference type="NCBIfam" id="TIGR01409">
    <property type="entry name" value="TAT_signal_seq"/>
    <property type="match status" value="1"/>
</dbReference>
<dbReference type="Proteomes" id="UP000503297">
    <property type="component" value="Chromosome"/>
</dbReference>
<comment type="similarity">
    <text evidence="1">Belongs to the prokaryotic molybdopterin-containing oxidoreductase family.</text>
</comment>
<evidence type="ECO:0000313" key="8">
    <source>
        <dbReference type="EMBL" id="QKF07834.1"/>
    </source>
</evidence>
<dbReference type="PROSITE" id="PS51318">
    <property type="entry name" value="TAT"/>
    <property type="match status" value="1"/>
</dbReference>
<keyword evidence="2" id="KW-0479">Metal-binding</keyword>
<dbReference type="InterPro" id="IPR019546">
    <property type="entry name" value="TAT_signal_bac_arc"/>
</dbReference>
<dbReference type="EMBL" id="CP053716">
    <property type="protein sequence ID" value="QKF07834.1"/>
    <property type="molecule type" value="Genomic_DNA"/>
</dbReference>
<dbReference type="Gene3D" id="2.20.25.90">
    <property type="entry name" value="ADC-like domains"/>
    <property type="match status" value="1"/>
</dbReference>
<dbReference type="GO" id="GO:0043546">
    <property type="term" value="F:molybdopterin cofactor binding"/>
    <property type="evidence" value="ECO:0007669"/>
    <property type="project" value="InterPro"/>
</dbReference>
<evidence type="ECO:0000313" key="9">
    <source>
        <dbReference type="Proteomes" id="UP000503297"/>
    </source>
</evidence>
<keyword evidence="3" id="KW-0732">Signal</keyword>
<dbReference type="KEGG" id="bwa:HLV38_06730"/>
<dbReference type="InterPro" id="IPR006311">
    <property type="entry name" value="TAT_signal"/>
</dbReference>
<dbReference type="Pfam" id="PF01568">
    <property type="entry name" value="Molydop_binding"/>
    <property type="match status" value="1"/>
</dbReference>
<dbReference type="InterPro" id="IPR050612">
    <property type="entry name" value="Prok_Mopterin_Oxidored"/>
</dbReference>
<dbReference type="InterPro" id="IPR006657">
    <property type="entry name" value="MoPterin_dinucl-bd_dom"/>
</dbReference>
<evidence type="ECO:0000256" key="2">
    <source>
        <dbReference type="ARBA" id="ARBA00022723"/>
    </source>
</evidence>
<dbReference type="Pfam" id="PF04879">
    <property type="entry name" value="Molybdop_Fe4S4"/>
    <property type="match status" value="1"/>
</dbReference>
<name>A0A6M8J2W7_9ACTN</name>